<dbReference type="GO" id="GO:0032008">
    <property type="term" value="P:positive regulation of TOR signaling"/>
    <property type="evidence" value="ECO:0007669"/>
    <property type="project" value="TreeGrafter"/>
</dbReference>
<accession>A0A0V1FCM3</accession>
<comment type="similarity">
    <text evidence="1">Belongs to the LAMTOR3 family.</text>
</comment>
<dbReference type="Proteomes" id="UP000054995">
    <property type="component" value="Unassembled WGS sequence"/>
</dbReference>
<dbReference type="SUPFAM" id="SSF103196">
    <property type="entry name" value="Roadblock/LC7 domain"/>
    <property type="match status" value="1"/>
</dbReference>
<proteinExistence type="inferred from homology"/>
<evidence type="ECO:0000256" key="2">
    <source>
        <dbReference type="SAM" id="Phobius"/>
    </source>
</evidence>
<dbReference type="AlphaFoldDB" id="A0A0V1FCM3"/>
<evidence type="ECO:0000313" key="4">
    <source>
        <dbReference type="Proteomes" id="UP000054995"/>
    </source>
</evidence>
<dbReference type="GO" id="GO:0071230">
    <property type="term" value="P:cellular response to amino acid stimulus"/>
    <property type="evidence" value="ECO:0007669"/>
    <property type="project" value="TreeGrafter"/>
</dbReference>
<feature type="transmembrane region" description="Helical" evidence="2">
    <location>
        <begin position="84"/>
        <end position="107"/>
    </location>
</feature>
<dbReference type="Gene3D" id="3.30.450.30">
    <property type="entry name" value="Dynein light chain 2a, cytoplasmic"/>
    <property type="match status" value="1"/>
</dbReference>
<dbReference type="PANTHER" id="PTHR13378">
    <property type="entry name" value="REGULATOR COMPLEX PROTEIN LAMTOR3"/>
    <property type="match status" value="1"/>
</dbReference>
<dbReference type="OrthoDB" id="343907at2759"/>
<protein>
    <submittedName>
        <fullName evidence="3">Ragulator complex protein LAMTOR3</fullName>
    </submittedName>
</protein>
<organism evidence="3 4">
    <name type="scientific">Trichinella pseudospiralis</name>
    <name type="common">Parasitic roundworm</name>
    <dbReference type="NCBI Taxonomy" id="6337"/>
    <lineage>
        <taxon>Eukaryota</taxon>
        <taxon>Metazoa</taxon>
        <taxon>Ecdysozoa</taxon>
        <taxon>Nematoda</taxon>
        <taxon>Enoplea</taxon>
        <taxon>Dorylaimia</taxon>
        <taxon>Trichinellida</taxon>
        <taxon>Trichinellidae</taxon>
        <taxon>Trichinella</taxon>
    </lineage>
</organism>
<reference evidence="3 4" key="1">
    <citation type="submission" date="2015-01" db="EMBL/GenBank/DDBJ databases">
        <title>Evolution of Trichinella species and genotypes.</title>
        <authorList>
            <person name="Korhonen P.K."/>
            <person name="Edoardo P."/>
            <person name="Giuseppe L.R."/>
            <person name="Gasser R.B."/>
        </authorList>
    </citation>
    <scope>NUCLEOTIDE SEQUENCE [LARGE SCALE GENOMIC DNA]</scope>
    <source>
        <strain evidence="3">ISS470</strain>
    </source>
</reference>
<comment type="caution">
    <text evidence="3">The sequence shown here is derived from an EMBL/GenBank/DDBJ whole genome shotgun (WGS) entry which is preliminary data.</text>
</comment>
<dbReference type="GO" id="GO:0071986">
    <property type="term" value="C:Ragulator complex"/>
    <property type="evidence" value="ECO:0007669"/>
    <property type="project" value="TreeGrafter"/>
</dbReference>
<name>A0A0V1FCM3_TRIPS</name>
<evidence type="ECO:0000256" key="1">
    <source>
        <dbReference type="ARBA" id="ARBA00005356"/>
    </source>
</evidence>
<dbReference type="Pfam" id="PF08923">
    <property type="entry name" value="MAPKK1_Int"/>
    <property type="match status" value="1"/>
</dbReference>
<keyword evidence="4" id="KW-1185">Reference proteome</keyword>
<gene>
    <name evidence="3" type="primary">lamtor3</name>
    <name evidence="3" type="ORF">T4D_575</name>
</gene>
<keyword evidence="2" id="KW-0812">Transmembrane</keyword>
<keyword evidence="2" id="KW-0472">Membrane</keyword>
<evidence type="ECO:0000313" key="3">
    <source>
        <dbReference type="EMBL" id="KRY83605.1"/>
    </source>
</evidence>
<sequence>MNNLQKLQQHVVELASHVDQLHEVIFTDLDGVPILRCSIDSSAEMSIKTHFLASKALSAEKVRTLTIGDLKSAVFYYSQYQCSLILFLALLMLINTCYCSGPVYFFLLDNNSQAQVDCTINPRRLYPLDDTMSVGSILSGLSIIKTDENYLEGEC</sequence>
<dbReference type="SMART" id="SM01278">
    <property type="entry name" value="MAPKK1_Int"/>
    <property type="match status" value="1"/>
</dbReference>
<dbReference type="PANTHER" id="PTHR13378:SF1">
    <property type="entry name" value="RAGULATOR COMPLEX PROTEIN LAMTOR3"/>
    <property type="match status" value="1"/>
</dbReference>
<feature type="non-terminal residue" evidence="3">
    <location>
        <position position="155"/>
    </location>
</feature>
<dbReference type="InterPro" id="IPR015019">
    <property type="entry name" value="LAMTOR3"/>
</dbReference>
<keyword evidence="2" id="KW-1133">Transmembrane helix</keyword>
<dbReference type="EMBL" id="JYDT01000136">
    <property type="protein sequence ID" value="KRY83605.1"/>
    <property type="molecule type" value="Genomic_DNA"/>
</dbReference>